<dbReference type="Proteomes" id="UP000026961">
    <property type="component" value="Chromosome 12"/>
</dbReference>
<evidence type="ECO:0000313" key="2">
    <source>
        <dbReference type="Proteomes" id="UP000026961"/>
    </source>
</evidence>
<proteinExistence type="predicted"/>
<sequence length="133" mass="15286">MKRISRRRATSFDRALFGQVHHEKATRQPDSITQQPILLVHTPLPVRSTNRAIDHFLSQILCIHAWLPTDFAHQASIQATVALVQNLPCHLIIENTYDPSSDYDSLDHQSLCPCVLFPSLQTFFVKNFFSEMR</sequence>
<evidence type="ECO:0000313" key="1">
    <source>
        <dbReference type="EnsemblPlants" id="OGLUM12G01470.1"/>
    </source>
</evidence>
<dbReference type="HOGENOM" id="CLU_1909910_0_0_1"/>
<reference evidence="1" key="1">
    <citation type="submission" date="2015-04" db="UniProtKB">
        <authorList>
            <consortium name="EnsemblPlants"/>
        </authorList>
    </citation>
    <scope>IDENTIFICATION</scope>
</reference>
<accession>A0A0E0BN39</accession>
<dbReference type="AlphaFoldDB" id="A0A0E0BN39"/>
<organism evidence="1">
    <name type="scientific">Oryza glumipatula</name>
    <dbReference type="NCBI Taxonomy" id="40148"/>
    <lineage>
        <taxon>Eukaryota</taxon>
        <taxon>Viridiplantae</taxon>
        <taxon>Streptophyta</taxon>
        <taxon>Embryophyta</taxon>
        <taxon>Tracheophyta</taxon>
        <taxon>Spermatophyta</taxon>
        <taxon>Magnoliopsida</taxon>
        <taxon>Liliopsida</taxon>
        <taxon>Poales</taxon>
        <taxon>Poaceae</taxon>
        <taxon>BOP clade</taxon>
        <taxon>Oryzoideae</taxon>
        <taxon>Oryzeae</taxon>
        <taxon>Oryzinae</taxon>
        <taxon>Oryza</taxon>
    </lineage>
</organism>
<dbReference type="Gramene" id="OGLUM12G01470.1">
    <property type="protein sequence ID" value="OGLUM12G01470.1"/>
    <property type="gene ID" value="OGLUM12G01470"/>
</dbReference>
<dbReference type="EnsemblPlants" id="OGLUM12G01470.1">
    <property type="protein sequence ID" value="OGLUM12G01470.1"/>
    <property type="gene ID" value="OGLUM12G01470"/>
</dbReference>
<protein>
    <submittedName>
        <fullName evidence="1">Uncharacterized protein</fullName>
    </submittedName>
</protein>
<keyword evidence="2" id="KW-1185">Reference proteome</keyword>
<name>A0A0E0BN39_9ORYZ</name>
<reference evidence="1" key="2">
    <citation type="submission" date="2018-05" db="EMBL/GenBank/DDBJ databases">
        <title>OgluRS3 (Oryza glumaepatula Reference Sequence Version 3).</title>
        <authorList>
            <person name="Zhang J."/>
            <person name="Kudrna D."/>
            <person name="Lee S."/>
            <person name="Talag J."/>
            <person name="Welchert J."/>
            <person name="Wing R.A."/>
        </authorList>
    </citation>
    <scope>NUCLEOTIDE SEQUENCE [LARGE SCALE GENOMIC DNA]</scope>
</reference>